<dbReference type="EMBL" id="PFQM01000110">
    <property type="protein sequence ID" value="PJC79746.1"/>
    <property type="molecule type" value="Genomic_DNA"/>
</dbReference>
<evidence type="ECO:0000256" key="4">
    <source>
        <dbReference type="ARBA" id="ARBA00022989"/>
    </source>
</evidence>
<keyword evidence="2" id="KW-0488">Methylation</keyword>
<feature type="transmembrane region" description="Helical" evidence="6">
    <location>
        <begin position="21"/>
        <end position="45"/>
    </location>
</feature>
<comment type="caution">
    <text evidence="7">The sequence shown here is derived from an EMBL/GenBank/DDBJ whole genome shotgun (WGS) entry which is preliminary data.</text>
</comment>
<evidence type="ECO:0008006" key="9">
    <source>
        <dbReference type="Google" id="ProtNLM"/>
    </source>
</evidence>
<evidence type="ECO:0000313" key="7">
    <source>
        <dbReference type="EMBL" id="PJC79746.1"/>
    </source>
</evidence>
<dbReference type="GO" id="GO:0016020">
    <property type="term" value="C:membrane"/>
    <property type="evidence" value="ECO:0007669"/>
    <property type="project" value="UniProtKB-SubCell"/>
</dbReference>
<dbReference type="InterPro" id="IPR045584">
    <property type="entry name" value="Pilin-like"/>
</dbReference>
<dbReference type="Proteomes" id="UP000228960">
    <property type="component" value="Unassembled WGS sequence"/>
</dbReference>
<comment type="subcellular location">
    <subcellularLocation>
        <location evidence="1">Membrane</location>
        <topology evidence="1">Single-pass membrane protein</topology>
    </subcellularLocation>
</comment>
<evidence type="ECO:0000256" key="6">
    <source>
        <dbReference type="SAM" id="Phobius"/>
    </source>
</evidence>
<evidence type="ECO:0000256" key="5">
    <source>
        <dbReference type="ARBA" id="ARBA00023136"/>
    </source>
</evidence>
<proteinExistence type="predicted"/>
<keyword evidence="4 6" id="KW-1133">Transmembrane helix</keyword>
<name>A0A2M8GJ02_9BACT</name>
<evidence type="ECO:0000313" key="8">
    <source>
        <dbReference type="Proteomes" id="UP000228960"/>
    </source>
</evidence>
<accession>A0A2M8GJ02</accession>
<dbReference type="AlphaFoldDB" id="A0A2M8GJ02"/>
<keyword evidence="5 6" id="KW-0472">Membrane</keyword>
<protein>
    <recommendedName>
        <fullName evidence="9">Type II secretion system protein GspG C-terminal domain-containing protein</fullName>
    </recommendedName>
</protein>
<dbReference type="SUPFAM" id="SSF54523">
    <property type="entry name" value="Pili subunits"/>
    <property type="match status" value="1"/>
</dbReference>
<gene>
    <name evidence="7" type="ORF">CO009_03565</name>
</gene>
<sequence length="139" mass="15339">MNQLKITNYELRIKKEKAFTLIELLVVITIIIVISAVAMVSYAGAGKKARDSRRIADLEKVRLALEMVRQVGNTYPTTASVQTVLVPTYLQAWPTGPKGVGDTYGYTRGATNYTYTIDAVMEDLGSTNMAGNIYRVTNL</sequence>
<reference evidence="8" key="1">
    <citation type="submission" date="2017-09" db="EMBL/GenBank/DDBJ databases">
        <title>Depth-based differentiation of microbial function through sediment-hosted aquifers and enrichment of novel symbionts in the deep terrestrial subsurface.</title>
        <authorList>
            <person name="Probst A.J."/>
            <person name="Ladd B."/>
            <person name="Jarett J.K."/>
            <person name="Geller-Mcgrath D.E."/>
            <person name="Sieber C.M.K."/>
            <person name="Emerson J.B."/>
            <person name="Anantharaman K."/>
            <person name="Thomas B.C."/>
            <person name="Malmstrom R."/>
            <person name="Stieglmeier M."/>
            <person name="Klingl A."/>
            <person name="Woyke T."/>
            <person name="Ryan C.M."/>
            <person name="Banfield J.F."/>
        </authorList>
    </citation>
    <scope>NUCLEOTIDE SEQUENCE [LARGE SCALE GENOMIC DNA]</scope>
</reference>
<dbReference type="InterPro" id="IPR012902">
    <property type="entry name" value="N_methyl_site"/>
</dbReference>
<keyword evidence="3 6" id="KW-0812">Transmembrane</keyword>
<organism evidence="7 8">
    <name type="scientific">Candidatus Shapirobacteria bacterium CG_4_8_14_3_um_filter_35_11</name>
    <dbReference type="NCBI Taxonomy" id="1974874"/>
    <lineage>
        <taxon>Bacteria</taxon>
        <taxon>Candidatus Shapironibacteriota</taxon>
    </lineage>
</organism>
<dbReference type="Pfam" id="PF07963">
    <property type="entry name" value="N_methyl"/>
    <property type="match status" value="1"/>
</dbReference>
<evidence type="ECO:0000256" key="3">
    <source>
        <dbReference type="ARBA" id="ARBA00022692"/>
    </source>
</evidence>
<dbReference type="PANTHER" id="PTHR30093">
    <property type="entry name" value="GENERAL SECRETION PATHWAY PROTEIN G"/>
    <property type="match status" value="1"/>
</dbReference>
<evidence type="ECO:0000256" key="1">
    <source>
        <dbReference type="ARBA" id="ARBA00004167"/>
    </source>
</evidence>
<dbReference type="PANTHER" id="PTHR30093:SF44">
    <property type="entry name" value="TYPE II SECRETION SYSTEM CORE PROTEIN G"/>
    <property type="match status" value="1"/>
</dbReference>
<dbReference type="Gene3D" id="3.30.700.10">
    <property type="entry name" value="Glycoprotein, Type 4 Pilin"/>
    <property type="match status" value="1"/>
</dbReference>
<evidence type="ECO:0000256" key="2">
    <source>
        <dbReference type="ARBA" id="ARBA00022481"/>
    </source>
</evidence>